<sequence length="182" mass="20577">MWSRLLLTLAFSSGCDVVKSANIHKPKKYWSVLGRLQVSSIITDVLLDSLIAELLPSKESWSEHPRFASREGNERKQVEQLLSCSDDVGYGESETVDLSMQIGNMLLGSEGSVEIFQLLDNQNYKEGGTFEDSNITKKFMEIKIPFKERKYDESVDLGSSTMSKKGIMILEQSVERYVNCYS</sequence>
<protein>
    <submittedName>
        <fullName evidence="2">Uncharacterized protein</fullName>
    </submittedName>
</protein>
<name>A0A2G2VNL0_CAPBA</name>
<dbReference type="PROSITE" id="PS51257">
    <property type="entry name" value="PROKAR_LIPOPROTEIN"/>
    <property type="match status" value="1"/>
</dbReference>
<reference evidence="3" key="2">
    <citation type="journal article" date="2017" name="J. Anim. Genet.">
        <title>Multiple reference genome sequences of hot pepper reveal the massive evolution of plant disease resistance genes by retroduplication.</title>
        <authorList>
            <person name="Kim S."/>
            <person name="Park J."/>
            <person name="Yeom S.-I."/>
            <person name="Kim Y.-M."/>
            <person name="Seo E."/>
            <person name="Kim K.-T."/>
            <person name="Kim M.-S."/>
            <person name="Lee J.M."/>
            <person name="Cheong K."/>
            <person name="Shin H.-S."/>
            <person name="Kim S.-B."/>
            <person name="Han K."/>
            <person name="Lee J."/>
            <person name="Park M."/>
            <person name="Lee H.-A."/>
            <person name="Lee H.-Y."/>
            <person name="Lee Y."/>
            <person name="Oh S."/>
            <person name="Lee J.H."/>
            <person name="Choi E."/>
            <person name="Choi E."/>
            <person name="Lee S.E."/>
            <person name="Jeon J."/>
            <person name="Kim H."/>
            <person name="Choi G."/>
            <person name="Song H."/>
            <person name="Lee J."/>
            <person name="Lee S.-C."/>
            <person name="Kwon J.-K."/>
            <person name="Lee H.-Y."/>
            <person name="Koo N."/>
            <person name="Hong Y."/>
            <person name="Kim R.W."/>
            <person name="Kang W.-H."/>
            <person name="Huh J.H."/>
            <person name="Kang B.-C."/>
            <person name="Yang T.-J."/>
            <person name="Lee Y.-H."/>
            <person name="Bennetzen J.L."/>
            <person name="Choi D."/>
        </authorList>
    </citation>
    <scope>NUCLEOTIDE SEQUENCE [LARGE SCALE GENOMIC DNA]</scope>
    <source>
        <strain evidence="3">cv. PBC81</strain>
    </source>
</reference>
<evidence type="ECO:0000313" key="3">
    <source>
        <dbReference type="Proteomes" id="UP000224567"/>
    </source>
</evidence>
<dbReference type="EMBL" id="MLFT02000011">
    <property type="protein sequence ID" value="PHT34564.1"/>
    <property type="molecule type" value="Genomic_DNA"/>
</dbReference>
<evidence type="ECO:0000313" key="2">
    <source>
        <dbReference type="EMBL" id="PHT34564.1"/>
    </source>
</evidence>
<gene>
    <name evidence="2" type="ORF">CQW23_26364</name>
</gene>
<reference evidence="2 3" key="1">
    <citation type="journal article" date="2017" name="Genome Biol.">
        <title>New reference genome sequences of hot pepper reveal the massive evolution of plant disease-resistance genes by retroduplication.</title>
        <authorList>
            <person name="Kim S."/>
            <person name="Park J."/>
            <person name="Yeom S.I."/>
            <person name="Kim Y.M."/>
            <person name="Seo E."/>
            <person name="Kim K.T."/>
            <person name="Kim M.S."/>
            <person name="Lee J.M."/>
            <person name="Cheong K."/>
            <person name="Shin H.S."/>
            <person name="Kim S.B."/>
            <person name="Han K."/>
            <person name="Lee J."/>
            <person name="Park M."/>
            <person name="Lee H.A."/>
            <person name="Lee H.Y."/>
            <person name="Lee Y."/>
            <person name="Oh S."/>
            <person name="Lee J.H."/>
            <person name="Choi E."/>
            <person name="Choi E."/>
            <person name="Lee S.E."/>
            <person name="Jeon J."/>
            <person name="Kim H."/>
            <person name="Choi G."/>
            <person name="Song H."/>
            <person name="Lee J."/>
            <person name="Lee S.C."/>
            <person name="Kwon J.K."/>
            <person name="Lee H.Y."/>
            <person name="Koo N."/>
            <person name="Hong Y."/>
            <person name="Kim R.W."/>
            <person name="Kang W.H."/>
            <person name="Huh J.H."/>
            <person name="Kang B.C."/>
            <person name="Yang T.J."/>
            <person name="Lee Y.H."/>
            <person name="Bennetzen J.L."/>
            <person name="Choi D."/>
        </authorList>
    </citation>
    <scope>NUCLEOTIDE SEQUENCE [LARGE SCALE GENOMIC DNA]</scope>
    <source>
        <strain evidence="3">cv. PBC81</strain>
    </source>
</reference>
<keyword evidence="3" id="KW-1185">Reference proteome</keyword>
<feature type="signal peptide" evidence="1">
    <location>
        <begin position="1"/>
        <end position="20"/>
    </location>
</feature>
<dbReference type="AlphaFoldDB" id="A0A2G2VNL0"/>
<evidence type="ECO:0000256" key="1">
    <source>
        <dbReference type="SAM" id="SignalP"/>
    </source>
</evidence>
<dbReference type="Proteomes" id="UP000224567">
    <property type="component" value="Unassembled WGS sequence"/>
</dbReference>
<keyword evidence="1" id="KW-0732">Signal</keyword>
<feature type="chain" id="PRO_5013848072" evidence="1">
    <location>
        <begin position="21"/>
        <end position="182"/>
    </location>
</feature>
<comment type="caution">
    <text evidence="2">The sequence shown here is derived from an EMBL/GenBank/DDBJ whole genome shotgun (WGS) entry which is preliminary data.</text>
</comment>
<organism evidence="2 3">
    <name type="scientific">Capsicum baccatum</name>
    <name type="common">Peruvian pepper</name>
    <dbReference type="NCBI Taxonomy" id="33114"/>
    <lineage>
        <taxon>Eukaryota</taxon>
        <taxon>Viridiplantae</taxon>
        <taxon>Streptophyta</taxon>
        <taxon>Embryophyta</taxon>
        <taxon>Tracheophyta</taxon>
        <taxon>Spermatophyta</taxon>
        <taxon>Magnoliopsida</taxon>
        <taxon>eudicotyledons</taxon>
        <taxon>Gunneridae</taxon>
        <taxon>Pentapetalae</taxon>
        <taxon>asterids</taxon>
        <taxon>lamiids</taxon>
        <taxon>Solanales</taxon>
        <taxon>Solanaceae</taxon>
        <taxon>Solanoideae</taxon>
        <taxon>Capsiceae</taxon>
        <taxon>Capsicum</taxon>
    </lineage>
</organism>
<accession>A0A2G2VNL0</accession>
<proteinExistence type="predicted"/>